<keyword evidence="1" id="KW-0479">Metal-binding</keyword>
<evidence type="ECO:0000256" key="3">
    <source>
        <dbReference type="ARBA" id="ARBA00022837"/>
    </source>
</evidence>
<sequence length="360" mass="41133">MAKAVAYALLATAFVIFVVFAPANPPVPPNHPGINRRLGSSFGLSTFDPLVTKIQRYAEERKGYDHHQHDNIVGDDDDDDDDNNNNNGFANEIPDASQYFGEEGRLNITLRLIILFPLLDKSPKDGVVSTWELRSWITEQAVERLNYTTQKELASHDKNGDGVISFGEYLPQFSDEDIEKNGTAHGEAGWWKQQFMNADVDGDGSLSFDEFKDLLHPQDSKNDKIQNWLLREKIKRMDQNDDGKLNFVEFSDSAYSIYKNYVKYETSGADVPTAEEKFAELDLNKDKFLEVEELKPMLTYLHPGEISYAKYYTNYLLHEADENKDGNLSLLEMLNHEHIFYSTVYSDSVEDDGDDFHEEL</sequence>
<evidence type="ECO:0000256" key="5">
    <source>
        <dbReference type="SAM" id="SignalP"/>
    </source>
</evidence>
<gene>
    <name evidence="8" type="primary">LOC107421803</name>
</gene>
<dbReference type="Pfam" id="PF13499">
    <property type="entry name" value="EF-hand_7"/>
    <property type="match status" value="2"/>
</dbReference>
<dbReference type="Proteomes" id="UP001652623">
    <property type="component" value="Chromosome 8"/>
</dbReference>
<organism evidence="7 8">
    <name type="scientific">Ziziphus jujuba</name>
    <name type="common">Chinese jujube</name>
    <name type="synonym">Ziziphus sativa</name>
    <dbReference type="NCBI Taxonomy" id="326968"/>
    <lineage>
        <taxon>Eukaryota</taxon>
        <taxon>Viridiplantae</taxon>
        <taxon>Streptophyta</taxon>
        <taxon>Embryophyta</taxon>
        <taxon>Tracheophyta</taxon>
        <taxon>Spermatophyta</taxon>
        <taxon>Magnoliopsida</taxon>
        <taxon>eudicotyledons</taxon>
        <taxon>Gunneridae</taxon>
        <taxon>Pentapetalae</taxon>
        <taxon>rosids</taxon>
        <taxon>fabids</taxon>
        <taxon>Rosales</taxon>
        <taxon>Rhamnaceae</taxon>
        <taxon>Paliureae</taxon>
        <taxon>Ziziphus</taxon>
    </lineage>
</organism>
<keyword evidence="7" id="KW-1185">Reference proteome</keyword>
<dbReference type="InParanoid" id="A0A6P6GC71"/>
<keyword evidence="2" id="KW-0677">Repeat</keyword>
<dbReference type="GeneID" id="107421803"/>
<dbReference type="PANTHER" id="PTHR10827:SF98">
    <property type="entry name" value="45 KDA CALCIUM-BINDING PROTEIN"/>
    <property type="match status" value="1"/>
</dbReference>
<dbReference type="AlphaFoldDB" id="A0A6P6GC71"/>
<reference evidence="8" key="1">
    <citation type="submission" date="2025-08" db="UniProtKB">
        <authorList>
            <consortium name="RefSeq"/>
        </authorList>
    </citation>
    <scope>IDENTIFICATION</scope>
    <source>
        <tissue evidence="8">Seedling</tissue>
    </source>
</reference>
<keyword evidence="3" id="KW-0106">Calcium</keyword>
<dbReference type="GO" id="GO:0005509">
    <property type="term" value="F:calcium ion binding"/>
    <property type="evidence" value="ECO:0007669"/>
    <property type="project" value="InterPro"/>
</dbReference>
<dbReference type="InterPro" id="IPR018247">
    <property type="entry name" value="EF_Hand_1_Ca_BS"/>
</dbReference>
<evidence type="ECO:0000259" key="6">
    <source>
        <dbReference type="PROSITE" id="PS50222"/>
    </source>
</evidence>
<evidence type="ECO:0000256" key="4">
    <source>
        <dbReference type="SAM" id="MobiDB-lite"/>
    </source>
</evidence>
<feature type="domain" description="EF-hand" evidence="6">
    <location>
        <begin position="186"/>
        <end position="221"/>
    </location>
</feature>
<feature type="chain" id="PRO_5046688425" evidence="5">
    <location>
        <begin position="24"/>
        <end position="360"/>
    </location>
</feature>
<dbReference type="SMART" id="SM00054">
    <property type="entry name" value="EFh"/>
    <property type="match status" value="4"/>
</dbReference>
<dbReference type="RefSeq" id="XP_024931686.3">
    <property type="nucleotide sequence ID" value="XM_025075918.3"/>
</dbReference>
<name>A0A6P6GC71_ZIZJJ</name>
<dbReference type="PROSITE" id="PS00018">
    <property type="entry name" value="EF_HAND_1"/>
    <property type="match status" value="5"/>
</dbReference>
<feature type="domain" description="EF-hand" evidence="6">
    <location>
        <begin position="230"/>
        <end position="260"/>
    </location>
</feature>
<dbReference type="PROSITE" id="PS50222">
    <property type="entry name" value="EF_HAND_2"/>
    <property type="match status" value="3"/>
</dbReference>
<proteinExistence type="predicted"/>
<dbReference type="GO" id="GO:0005783">
    <property type="term" value="C:endoplasmic reticulum"/>
    <property type="evidence" value="ECO:0007669"/>
    <property type="project" value="TreeGrafter"/>
</dbReference>
<dbReference type="InterPro" id="IPR002048">
    <property type="entry name" value="EF_hand_dom"/>
</dbReference>
<feature type="domain" description="EF-hand" evidence="6">
    <location>
        <begin position="269"/>
        <end position="304"/>
    </location>
</feature>
<evidence type="ECO:0000313" key="7">
    <source>
        <dbReference type="Proteomes" id="UP001652623"/>
    </source>
</evidence>
<dbReference type="SUPFAM" id="SSF47473">
    <property type="entry name" value="EF-hand"/>
    <property type="match status" value="2"/>
</dbReference>
<keyword evidence="5" id="KW-0732">Signal</keyword>
<evidence type="ECO:0000256" key="1">
    <source>
        <dbReference type="ARBA" id="ARBA00022723"/>
    </source>
</evidence>
<feature type="compositionally biased region" description="Acidic residues" evidence="4">
    <location>
        <begin position="73"/>
        <end position="83"/>
    </location>
</feature>
<dbReference type="InterPro" id="IPR011992">
    <property type="entry name" value="EF-hand-dom_pair"/>
</dbReference>
<evidence type="ECO:0000256" key="2">
    <source>
        <dbReference type="ARBA" id="ARBA00022737"/>
    </source>
</evidence>
<feature type="region of interest" description="Disordered" evidence="4">
    <location>
        <begin position="64"/>
        <end position="94"/>
    </location>
</feature>
<feature type="signal peptide" evidence="5">
    <location>
        <begin position="1"/>
        <end position="23"/>
    </location>
</feature>
<protein>
    <submittedName>
        <fullName evidence="8">Uncharacterized protein LOC107421803</fullName>
    </submittedName>
</protein>
<dbReference type="PANTHER" id="PTHR10827">
    <property type="entry name" value="RETICULOCALBIN"/>
    <property type="match status" value="1"/>
</dbReference>
<dbReference type="Gene3D" id="1.10.238.10">
    <property type="entry name" value="EF-hand"/>
    <property type="match status" value="2"/>
</dbReference>
<evidence type="ECO:0000313" key="8">
    <source>
        <dbReference type="RefSeq" id="XP_024931686.3"/>
    </source>
</evidence>
<dbReference type="KEGG" id="zju:107421803"/>
<accession>A0A6P6GC71</accession>